<dbReference type="Gene3D" id="1.20.1050.10">
    <property type="match status" value="1"/>
</dbReference>
<dbReference type="CDD" id="cd03046">
    <property type="entry name" value="GST_N_GTT1_like"/>
    <property type="match status" value="1"/>
</dbReference>
<protein>
    <submittedName>
        <fullName evidence="3">Glutathione S-transferase family protein</fullName>
    </submittedName>
</protein>
<dbReference type="SUPFAM" id="SSF47616">
    <property type="entry name" value="GST C-terminal domain-like"/>
    <property type="match status" value="1"/>
</dbReference>
<reference evidence="3" key="2">
    <citation type="submission" date="2023-04" db="EMBL/GenBank/DDBJ databases">
        <title>'Rhodoalgimonas zhirmunskyi' gen. nov., isolated from a red alga.</title>
        <authorList>
            <person name="Nedashkovskaya O.I."/>
            <person name="Otstavnykh N.Y."/>
            <person name="Bystritskaya E.P."/>
            <person name="Balabanova L.A."/>
            <person name="Isaeva M.P."/>
        </authorList>
    </citation>
    <scope>NUCLEOTIDE SEQUENCE</scope>
    <source>
        <strain evidence="3">10Alg 79</strain>
    </source>
</reference>
<evidence type="ECO:0000313" key="4">
    <source>
        <dbReference type="Proteomes" id="UP001227162"/>
    </source>
</evidence>
<evidence type="ECO:0000259" key="2">
    <source>
        <dbReference type="PROSITE" id="PS50405"/>
    </source>
</evidence>
<organism evidence="3 4">
    <name type="scientific">Rhodalgimonas zhirmunskyi</name>
    <dbReference type="NCBI Taxonomy" id="2964767"/>
    <lineage>
        <taxon>Bacteria</taxon>
        <taxon>Pseudomonadati</taxon>
        <taxon>Pseudomonadota</taxon>
        <taxon>Alphaproteobacteria</taxon>
        <taxon>Rhodobacterales</taxon>
        <taxon>Roseobacteraceae</taxon>
        <taxon>Rhodalgimonas</taxon>
    </lineage>
</organism>
<dbReference type="PANTHER" id="PTHR44051:SF8">
    <property type="entry name" value="GLUTATHIONE S-TRANSFERASE GSTA"/>
    <property type="match status" value="1"/>
</dbReference>
<dbReference type="SFLD" id="SFLDG01150">
    <property type="entry name" value="Main.1:_Beta-like"/>
    <property type="match status" value="1"/>
</dbReference>
<dbReference type="InterPro" id="IPR036249">
    <property type="entry name" value="Thioredoxin-like_sf"/>
</dbReference>
<dbReference type="InterPro" id="IPR004045">
    <property type="entry name" value="Glutathione_S-Trfase_N"/>
</dbReference>
<dbReference type="InterPro" id="IPR036282">
    <property type="entry name" value="Glutathione-S-Trfase_C_sf"/>
</dbReference>
<dbReference type="SFLD" id="SFLDS00019">
    <property type="entry name" value="Glutathione_Transferase_(cytos"/>
    <property type="match status" value="1"/>
</dbReference>
<evidence type="ECO:0000313" key="3">
    <source>
        <dbReference type="EMBL" id="MDQ2095386.1"/>
    </source>
</evidence>
<dbReference type="InterPro" id="IPR010987">
    <property type="entry name" value="Glutathione-S-Trfase_C-like"/>
</dbReference>
<proteinExistence type="predicted"/>
<feature type="domain" description="GST N-terminal" evidence="1">
    <location>
        <begin position="2"/>
        <end position="83"/>
    </location>
</feature>
<sequence>MTEKIRLHSVAGSRSFRVLWLLYEMGLSPELLSYDIAKGDLRDPEFLALSPAGRVPVLEIDGLVLFESGAIVEYLCETRPEHGFAPAPGEEERAQFLTWLHYAETIGTLVQNLNLQQVFLPDPAMRSPTVIGIEVKRLAISLKPLERVLVNQEFLLRRGFSAADAMMGFTLESAGHYVHLEKFPALMAYKARIEARPAYQRALEAEGLQQFYDRDFYEVPQA</sequence>
<dbReference type="SUPFAM" id="SSF52833">
    <property type="entry name" value="Thioredoxin-like"/>
    <property type="match status" value="1"/>
</dbReference>
<feature type="domain" description="GST C-terminal" evidence="2">
    <location>
        <begin position="89"/>
        <end position="216"/>
    </location>
</feature>
<reference evidence="3" key="1">
    <citation type="submission" date="2022-07" db="EMBL/GenBank/DDBJ databases">
        <authorList>
            <person name="Otstavnykh N."/>
            <person name="Isaeva M."/>
            <person name="Bystritskaya E."/>
        </authorList>
    </citation>
    <scope>NUCLEOTIDE SEQUENCE</scope>
    <source>
        <strain evidence="3">10Alg 79</strain>
    </source>
</reference>
<evidence type="ECO:0000259" key="1">
    <source>
        <dbReference type="PROSITE" id="PS50404"/>
    </source>
</evidence>
<dbReference type="PROSITE" id="PS50404">
    <property type="entry name" value="GST_NTER"/>
    <property type="match status" value="1"/>
</dbReference>
<dbReference type="EMBL" id="JANFFA010000004">
    <property type="protein sequence ID" value="MDQ2095386.1"/>
    <property type="molecule type" value="Genomic_DNA"/>
</dbReference>
<gene>
    <name evidence="3" type="ORF">NOI20_14805</name>
</gene>
<keyword evidence="4" id="KW-1185">Reference proteome</keyword>
<dbReference type="Pfam" id="PF02798">
    <property type="entry name" value="GST_N"/>
    <property type="match status" value="1"/>
</dbReference>
<dbReference type="SFLD" id="SFLDG00358">
    <property type="entry name" value="Main_(cytGST)"/>
    <property type="match status" value="1"/>
</dbReference>
<name>A0AAJ1U8P4_9RHOB</name>
<dbReference type="Gene3D" id="3.40.30.10">
    <property type="entry name" value="Glutaredoxin"/>
    <property type="match status" value="1"/>
</dbReference>
<dbReference type="AlphaFoldDB" id="A0AAJ1U8P4"/>
<comment type="caution">
    <text evidence="3">The sequence shown here is derived from an EMBL/GenBank/DDBJ whole genome shotgun (WGS) entry which is preliminary data.</text>
</comment>
<dbReference type="RefSeq" id="WP_317627005.1">
    <property type="nucleotide sequence ID" value="NZ_JANFFA010000004.1"/>
</dbReference>
<dbReference type="InterPro" id="IPR040079">
    <property type="entry name" value="Glutathione_S-Trfase"/>
</dbReference>
<dbReference type="PROSITE" id="PS50405">
    <property type="entry name" value="GST_CTER"/>
    <property type="match status" value="1"/>
</dbReference>
<accession>A0AAJ1U8P4</accession>
<dbReference type="Proteomes" id="UP001227162">
    <property type="component" value="Unassembled WGS sequence"/>
</dbReference>
<dbReference type="PANTHER" id="PTHR44051">
    <property type="entry name" value="GLUTATHIONE S-TRANSFERASE-RELATED"/>
    <property type="match status" value="1"/>
</dbReference>